<dbReference type="AlphaFoldDB" id="A0A0J6C6B6"/>
<proteinExistence type="predicted"/>
<dbReference type="PATRIC" id="fig|328812.4.peg.5317"/>
<evidence type="ECO:0000256" key="1">
    <source>
        <dbReference type="SAM" id="Phobius"/>
    </source>
</evidence>
<feature type="transmembrane region" description="Helical" evidence="1">
    <location>
        <begin position="12"/>
        <end position="30"/>
    </location>
</feature>
<keyword evidence="1" id="KW-1133">Transmembrane helix</keyword>
<evidence type="ECO:0000313" key="2">
    <source>
        <dbReference type="EMBL" id="KMM31856.1"/>
    </source>
</evidence>
<dbReference type="Proteomes" id="UP000036166">
    <property type="component" value="Unassembled WGS sequence"/>
</dbReference>
<feature type="transmembrane region" description="Helical" evidence="1">
    <location>
        <begin position="42"/>
        <end position="61"/>
    </location>
</feature>
<sequence>MAREYIKRHWLTLLGIAIGALGGFLYWKFIGCTTGTCPITSSPINSSIWGSIIGGLLFSSFQKENKVSTNKDK</sequence>
<keyword evidence="1" id="KW-0472">Membrane</keyword>
<keyword evidence="1" id="KW-0812">Transmembrane</keyword>
<evidence type="ECO:0000313" key="3">
    <source>
        <dbReference type="Proteomes" id="UP000036166"/>
    </source>
</evidence>
<reference evidence="2 3" key="1">
    <citation type="submission" date="2015-06" db="EMBL/GenBank/DDBJ databases">
        <title>Draft Genome Sequence of Parabacteroides goldsteinii with Putative Novel Metallo-Beta-Lactamases Isolated from a Blood Culture from a Human Patient.</title>
        <authorList>
            <person name="Krogh T.J."/>
            <person name="Agergaard C.N."/>
            <person name="Moller-Jensen J."/>
            <person name="Justesen U.S."/>
        </authorList>
    </citation>
    <scope>NUCLEOTIDE SEQUENCE [LARGE SCALE GENOMIC DNA]</scope>
    <source>
        <strain evidence="2 3">910340</strain>
    </source>
</reference>
<accession>A0A0J6C6B6</accession>
<protein>
    <submittedName>
        <fullName evidence="2">Membrane protein</fullName>
    </submittedName>
</protein>
<dbReference type="EMBL" id="LFJV01000081">
    <property type="protein sequence ID" value="KMM31856.1"/>
    <property type="molecule type" value="Genomic_DNA"/>
</dbReference>
<dbReference type="RefSeq" id="WP_044214645.1">
    <property type="nucleotide sequence ID" value="NZ_CAJSYT010000026.1"/>
</dbReference>
<organism evidence="2 3">
    <name type="scientific">Parabacteroides goldsteinii</name>
    <dbReference type="NCBI Taxonomy" id="328812"/>
    <lineage>
        <taxon>Bacteria</taxon>
        <taxon>Pseudomonadati</taxon>
        <taxon>Bacteroidota</taxon>
        <taxon>Bacteroidia</taxon>
        <taxon>Bacteroidales</taxon>
        <taxon>Tannerellaceae</taxon>
        <taxon>Parabacteroides</taxon>
    </lineage>
</organism>
<dbReference type="InterPro" id="IPR045764">
    <property type="entry name" value="DUF6132"/>
</dbReference>
<name>A0A0J6C6B6_9BACT</name>
<dbReference type="Pfam" id="PF19628">
    <property type="entry name" value="DUF6132"/>
    <property type="match status" value="1"/>
</dbReference>
<comment type="caution">
    <text evidence="2">The sequence shown here is derived from an EMBL/GenBank/DDBJ whole genome shotgun (WGS) entry which is preliminary data.</text>
</comment>
<gene>
    <name evidence="2" type="ORF">ACM15_20400</name>
</gene>